<dbReference type="GO" id="GO:0016853">
    <property type="term" value="F:isomerase activity"/>
    <property type="evidence" value="ECO:0007669"/>
    <property type="project" value="InterPro"/>
</dbReference>
<dbReference type="CDD" id="cd09024">
    <property type="entry name" value="Aldose_epim_lacX"/>
    <property type="match status" value="1"/>
</dbReference>
<dbReference type="Proteomes" id="UP000051813">
    <property type="component" value="Unassembled WGS sequence"/>
</dbReference>
<dbReference type="PATRIC" id="fig|1423738.3.peg.1408"/>
<evidence type="ECO:0008006" key="3">
    <source>
        <dbReference type="Google" id="ProtNLM"/>
    </source>
</evidence>
<dbReference type="GO" id="GO:0005975">
    <property type="term" value="P:carbohydrate metabolic process"/>
    <property type="evidence" value="ECO:0007669"/>
    <property type="project" value="InterPro"/>
</dbReference>
<dbReference type="AlphaFoldDB" id="A0A0R2BTD2"/>
<dbReference type="Gene3D" id="2.70.98.10">
    <property type="match status" value="1"/>
</dbReference>
<dbReference type="InterPro" id="IPR008183">
    <property type="entry name" value="Aldose_1/G6P_1-epimerase"/>
</dbReference>
<evidence type="ECO:0000313" key="1">
    <source>
        <dbReference type="EMBL" id="KRM79222.1"/>
    </source>
</evidence>
<dbReference type="PANTHER" id="PTHR11122">
    <property type="entry name" value="APOSPORY-ASSOCIATED PROTEIN C-RELATED"/>
    <property type="match status" value="1"/>
</dbReference>
<proteinExistence type="predicted"/>
<dbReference type="InterPro" id="IPR014718">
    <property type="entry name" value="GH-type_carb-bd"/>
</dbReference>
<name>A0A0R2BTD2_9LACO</name>
<dbReference type="SUPFAM" id="SSF74650">
    <property type="entry name" value="Galactose mutarotase-like"/>
    <property type="match status" value="1"/>
</dbReference>
<dbReference type="EMBL" id="AYYK01000004">
    <property type="protein sequence ID" value="KRM79222.1"/>
    <property type="molecule type" value="Genomic_DNA"/>
</dbReference>
<dbReference type="GO" id="GO:0030246">
    <property type="term" value="F:carbohydrate binding"/>
    <property type="evidence" value="ECO:0007669"/>
    <property type="project" value="InterPro"/>
</dbReference>
<dbReference type="Pfam" id="PF01263">
    <property type="entry name" value="Aldose_epim"/>
    <property type="match status" value="1"/>
</dbReference>
<sequence>MSGDKMQIELNNEFYRVIMNTKGAELQSVVGQHNRYEFLWQADPKVWGRHAPVLFPIVGRLKNDEYRYQGQTYHMTQHGFARDNEFEVERQTDHSITFLLKDSEATRAIYPFKFEFRVKYSLINQLIKVSYYVTNPSTTEPLYFSVGGHPGFRVPLADDAKFEDYFLRFKPSKSRIQIPLGENGRINYAKRTLAPTDVDWQINHDVFKDDALIFQLPDANEVQILSDKTDHGICLKTKDAPYVGIWSAYPTTGDYICIEPWWGIADPTDASGELTEKLGINKLDPNGEFKAKYSISFK</sequence>
<keyword evidence="2" id="KW-1185">Reference proteome</keyword>
<dbReference type="InterPro" id="IPR037481">
    <property type="entry name" value="LacX"/>
</dbReference>
<accession>A0A0R2BTD2</accession>
<dbReference type="InterPro" id="IPR011013">
    <property type="entry name" value="Gal_mutarotase_sf_dom"/>
</dbReference>
<reference evidence="1 2" key="1">
    <citation type="journal article" date="2015" name="Genome Announc.">
        <title>Expanding the biotechnology potential of lactobacilli through comparative genomics of 213 strains and associated genera.</title>
        <authorList>
            <person name="Sun Z."/>
            <person name="Harris H.M."/>
            <person name="McCann A."/>
            <person name="Guo C."/>
            <person name="Argimon S."/>
            <person name="Zhang W."/>
            <person name="Yang X."/>
            <person name="Jeffery I.B."/>
            <person name="Cooney J.C."/>
            <person name="Kagawa T.F."/>
            <person name="Liu W."/>
            <person name="Song Y."/>
            <person name="Salvetti E."/>
            <person name="Wrobel A."/>
            <person name="Rasinkangas P."/>
            <person name="Parkhill J."/>
            <person name="Rea M.C."/>
            <person name="O'Sullivan O."/>
            <person name="Ritari J."/>
            <person name="Douillard F.P."/>
            <person name="Paul Ross R."/>
            <person name="Yang R."/>
            <person name="Briner A.E."/>
            <person name="Felis G.E."/>
            <person name="de Vos W.M."/>
            <person name="Barrangou R."/>
            <person name="Klaenhammer T.R."/>
            <person name="Caufield P.W."/>
            <person name="Cui Y."/>
            <person name="Zhang H."/>
            <person name="O'Toole P.W."/>
        </authorList>
    </citation>
    <scope>NUCLEOTIDE SEQUENCE [LARGE SCALE GENOMIC DNA]</scope>
    <source>
        <strain evidence="1 2">DSM 20335</strain>
    </source>
</reference>
<protein>
    <recommendedName>
        <fullName evidence="3">Galactose mutarotase-like protein</fullName>
    </recommendedName>
</protein>
<comment type="caution">
    <text evidence="1">The sequence shown here is derived from an EMBL/GenBank/DDBJ whole genome shotgun (WGS) entry which is preliminary data.</text>
</comment>
<organism evidence="1 2">
    <name type="scientific">Lapidilactobacillus dextrinicus DSM 20335</name>
    <dbReference type="NCBI Taxonomy" id="1423738"/>
    <lineage>
        <taxon>Bacteria</taxon>
        <taxon>Bacillati</taxon>
        <taxon>Bacillota</taxon>
        <taxon>Bacilli</taxon>
        <taxon>Lactobacillales</taxon>
        <taxon>Lactobacillaceae</taxon>
        <taxon>Lapidilactobacillus</taxon>
    </lineage>
</organism>
<dbReference type="PANTHER" id="PTHR11122:SF13">
    <property type="entry name" value="GLUCOSE-6-PHOSPHATE 1-EPIMERASE"/>
    <property type="match status" value="1"/>
</dbReference>
<gene>
    <name evidence="1" type="ORF">FC84_GL001393</name>
</gene>
<dbReference type="STRING" id="1423738.FC84_GL001393"/>
<evidence type="ECO:0000313" key="2">
    <source>
        <dbReference type="Proteomes" id="UP000051813"/>
    </source>
</evidence>